<evidence type="ECO:0000313" key="1">
    <source>
        <dbReference type="EMBL" id="KAG5590899.1"/>
    </source>
</evidence>
<dbReference type="Proteomes" id="UP000824120">
    <property type="component" value="Chromosome 8"/>
</dbReference>
<reference evidence="1 2" key="1">
    <citation type="submission" date="2020-09" db="EMBL/GenBank/DDBJ databases">
        <title>De no assembly of potato wild relative species, Solanum commersonii.</title>
        <authorList>
            <person name="Cho K."/>
        </authorList>
    </citation>
    <scope>NUCLEOTIDE SEQUENCE [LARGE SCALE GENOMIC DNA]</scope>
    <source>
        <strain evidence="1">LZ3.2</strain>
        <tissue evidence="1">Leaf</tissue>
    </source>
</reference>
<sequence>MDMEEWLLPHPIPTNKSKPTPTCFLQKSFSINPNNRRREAHQGSLQLMDFPSLPQNFLNLMEIVIQKSSLRILVGGPKALEKRIDQKI</sequence>
<dbReference type="AlphaFoldDB" id="A0A9J5XRH6"/>
<gene>
    <name evidence="1" type="ORF">H5410_041413</name>
</gene>
<protein>
    <submittedName>
        <fullName evidence="1">Uncharacterized protein</fullName>
    </submittedName>
</protein>
<name>A0A9J5XRH6_SOLCO</name>
<keyword evidence="2" id="KW-1185">Reference proteome</keyword>
<organism evidence="1 2">
    <name type="scientific">Solanum commersonii</name>
    <name type="common">Commerson's wild potato</name>
    <name type="synonym">Commerson's nightshade</name>
    <dbReference type="NCBI Taxonomy" id="4109"/>
    <lineage>
        <taxon>Eukaryota</taxon>
        <taxon>Viridiplantae</taxon>
        <taxon>Streptophyta</taxon>
        <taxon>Embryophyta</taxon>
        <taxon>Tracheophyta</taxon>
        <taxon>Spermatophyta</taxon>
        <taxon>Magnoliopsida</taxon>
        <taxon>eudicotyledons</taxon>
        <taxon>Gunneridae</taxon>
        <taxon>Pentapetalae</taxon>
        <taxon>asterids</taxon>
        <taxon>lamiids</taxon>
        <taxon>Solanales</taxon>
        <taxon>Solanaceae</taxon>
        <taxon>Solanoideae</taxon>
        <taxon>Solaneae</taxon>
        <taxon>Solanum</taxon>
    </lineage>
</organism>
<comment type="caution">
    <text evidence="1">The sequence shown here is derived from an EMBL/GenBank/DDBJ whole genome shotgun (WGS) entry which is preliminary data.</text>
</comment>
<accession>A0A9J5XRH6</accession>
<proteinExistence type="predicted"/>
<evidence type="ECO:0000313" key="2">
    <source>
        <dbReference type="Proteomes" id="UP000824120"/>
    </source>
</evidence>
<dbReference type="EMBL" id="JACXVP010000008">
    <property type="protein sequence ID" value="KAG5590899.1"/>
    <property type="molecule type" value="Genomic_DNA"/>
</dbReference>